<organism evidence="1">
    <name type="scientific">freshwater metagenome</name>
    <dbReference type="NCBI Taxonomy" id="449393"/>
    <lineage>
        <taxon>unclassified sequences</taxon>
        <taxon>metagenomes</taxon>
        <taxon>ecological metagenomes</taxon>
    </lineage>
</organism>
<dbReference type="AlphaFoldDB" id="A0A6J7NUD2"/>
<protein>
    <submittedName>
        <fullName evidence="1">Unannotated protein</fullName>
    </submittedName>
</protein>
<evidence type="ECO:0000313" key="1">
    <source>
        <dbReference type="EMBL" id="CAB4997150.1"/>
    </source>
</evidence>
<dbReference type="EMBL" id="CAFBOM010000246">
    <property type="protein sequence ID" value="CAB4997150.1"/>
    <property type="molecule type" value="Genomic_DNA"/>
</dbReference>
<proteinExistence type="predicted"/>
<sequence>MATSYGIGMQGLNMAVREGASVNAQAQLAASGVTGATVWLTDWLKRSTVSNSAALTLGIQLGDAMGYEQQLTLPNALSWLAYNDSILQSVQQQIDAGALDAAGIDRYARILADVDAAINVYYPDQLAIVQAAPAQPSPGAGPVTAYLSDYTTFLARAGKAQQDYVQQVVMRGQDPAVVARENDVGLLLPVVLNLSAAAAAIPSNRDSLPDELLQATVAVTYYIATTSLIAAVQNFGVDQFGIGADPTAVQQPEVLLASMSTAKKAVDQVAALLAQRGLDASLPVWAAAYGTDAAQALAGTPEATAAQVLALNELYFDAITVFMLQSGPVQ</sequence>
<gene>
    <name evidence="1" type="ORF">UFOPK3957_01358</name>
</gene>
<name>A0A6J7NUD2_9ZZZZ</name>
<reference evidence="1" key="1">
    <citation type="submission" date="2020-05" db="EMBL/GenBank/DDBJ databases">
        <authorList>
            <person name="Chiriac C."/>
            <person name="Salcher M."/>
            <person name="Ghai R."/>
            <person name="Kavagutti S V."/>
        </authorList>
    </citation>
    <scope>NUCLEOTIDE SEQUENCE</scope>
</reference>
<accession>A0A6J7NUD2</accession>